<organism evidence="3 4">
    <name type="scientific">Plastoroseomonas arctica</name>
    <dbReference type="NCBI Taxonomy" id="1509237"/>
    <lineage>
        <taxon>Bacteria</taxon>
        <taxon>Pseudomonadati</taxon>
        <taxon>Pseudomonadota</taxon>
        <taxon>Alphaproteobacteria</taxon>
        <taxon>Acetobacterales</taxon>
        <taxon>Acetobacteraceae</taxon>
        <taxon>Plastoroseomonas</taxon>
    </lineage>
</organism>
<dbReference type="EMBL" id="JAAEDH010000007">
    <property type="protein sequence ID" value="MBR0655028.1"/>
    <property type="molecule type" value="Genomic_DNA"/>
</dbReference>
<keyword evidence="2" id="KW-0732">Signal</keyword>
<evidence type="ECO:0000313" key="3">
    <source>
        <dbReference type="EMBL" id="MBR0655028.1"/>
    </source>
</evidence>
<evidence type="ECO:0008006" key="5">
    <source>
        <dbReference type="Google" id="ProtNLM"/>
    </source>
</evidence>
<dbReference type="AlphaFoldDB" id="A0AAF1JYM3"/>
<feature type="compositionally biased region" description="Basic and acidic residues" evidence="1">
    <location>
        <begin position="124"/>
        <end position="147"/>
    </location>
</feature>
<evidence type="ECO:0000256" key="2">
    <source>
        <dbReference type="SAM" id="SignalP"/>
    </source>
</evidence>
<feature type="region of interest" description="Disordered" evidence="1">
    <location>
        <begin position="124"/>
        <end position="161"/>
    </location>
</feature>
<feature type="chain" id="PRO_5042082216" description="DUF2799 domain-containing protein" evidence="2">
    <location>
        <begin position="19"/>
        <end position="208"/>
    </location>
</feature>
<reference evidence="3" key="1">
    <citation type="submission" date="2020-01" db="EMBL/GenBank/DDBJ databases">
        <authorList>
            <person name="Rat A."/>
        </authorList>
    </citation>
    <scope>NUCLEOTIDE SEQUENCE</scope>
    <source>
        <strain evidence="3">LMG 28251</strain>
    </source>
</reference>
<dbReference type="Proteomes" id="UP001196068">
    <property type="component" value="Unassembled WGS sequence"/>
</dbReference>
<accession>A0AAF1JYM3</accession>
<comment type="caution">
    <text evidence="3">The sequence shown here is derived from an EMBL/GenBank/DDBJ whole genome shotgun (WGS) entry which is preliminary data.</text>
</comment>
<reference evidence="3" key="2">
    <citation type="journal article" date="2021" name="Syst. Appl. Microbiol.">
        <title>Roseomonas hellenica sp. nov., isolated from roots of wild-growing Alkanna tinctoria.</title>
        <authorList>
            <person name="Rat A."/>
            <person name="Naranjo H.D."/>
            <person name="Lebbe L."/>
            <person name="Cnockaert M."/>
            <person name="Krigas N."/>
            <person name="Grigoriadou K."/>
            <person name="Maloupa E."/>
            <person name="Willems A."/>
        </authorList>
    </citation>
    <scope>NUCLEOTIDE SEQUENCE</scope>
    <source>
        <strain evidence="3">LMG 28251</strain>
    </source>
</reference>
<sequence>MRRLVMLLGVLASAPAGAQTMYRGYDIGPDFGAMLEQSQRGSAQLSAQMQAAQQQAIARAMQDPECQAHYRAFLQRGGQMPFPNFAYQCAATANFSPEGMRRYREGEVRNQREEQLRRDELRRAEEARGRAQGEYAERYREGQREQGRVMQGQSTYVDPRTGQPVVLPYMGPNGYVDPSTGQRFTRDQQGNQYVMLPNGQWQMLYPAR</sequence>
<name>A0AAF1JYM3_9PROT</name>
<feature type="signal peptide" evidence="2">
    <location>
        <begin position="1"/>
        <end position="18"/>
    </location>
</feature>
<keyword evidence="4" id="KW-1185">Reference proteome</keyword>
<dbReference type="RefSeq" id="WP_211873864.1">
    <property type="nucleotide sequence ID" value="NZ_JAAEDH010000007.1"/>
</dbReference>
<evidence type="ECO:0000256" key="1">
    <source>
        <dbReference type="SAM" id="MobiDB-lite"/>
    </source>
</evidence>
<proteinExistence type="predicted"/>
<protein>
    <recommendedName>
        <fullName evidence="5">DUF2799 domain-containing protein</fullName>
    </recommendedName>
</protein>
<gene>
    <name evidence="3" type="ORF">GXW79_08045</name>
</gene>
<evidence type="ECO:0000313" key="4">
    <source>
        <dbReference type="Proteomes" id="UP001196068"/>
    </source>
</evidence>